<dbReference type="EMBL" id="CP146022">
    <property type="protein sequence ID" value="WWQ64828.1"/>
    <property type="molecule type" value="Genomic_DNA"/>
</dbReference>
<evidence type="ECO:0000313" key="1">
    <source>
        <dbReference type="EMBL" id="WWQ64828.1"/>
    </source>
</evidence>
<name>A0ACD5AG48_9ACTN</name>
<evidence type="ECO:0000313" key="2">
    <source>
        <dbReference type="Proteomes" id="UP001432251"/>
    </source>
</evidence>
<organism evidence="1 2">
    <name type="scientific">Streptomyces citrinus</name>
    <dbReference type="NCBI Taxonomy" id="3118173"/>
    <lineage>
        <taxon>Bacteria</taxon>
        <taxon>Bacillati</taxon>
        <taxon>Actinomycetota</taxon>
        <taxon>Actinomycetes</taxon>
        <taxon>Kitasatosporales</taxon>
        <taxon>Streptomycetaceae</taxon>
        <taxon>Streptomyces</taxon>
    </lineage>
</organism>
<gene>
    <name evidence="1" type="ORF">V2W30_16730</name>
</gene>
<reference evidence="1" key="1">
    <citation type="journal article" date="2025" name="Int. J. Syst. Evol. Microbiol.">
        <title>Streptomyces citrinus sp. nov., with yellow diffusible pigment.</title>
        <authorList>
            <person name="He Y."/>
            <person name="Yang E."/>
            <person name="Xu J."/>
            <person name="Sun Y."/>
            <person name="Sun L."/>
        </authorList>
    </citation>
    <scope>NUCLEOTIDE SEQUENCE</scope>
    <source>
        <strain evidence="1">Q6</strain>
    </source>
</reference>
<accession>A0ACD5AG48</accession>
<protein>
    <submittedName>
        <fullName evidence="1">Uncharacterized protein</fullName>
    </submittedName>
</protein>
<dbReference type="Proteomes" id="UP001432251">
    <property type="component" value="Chromosome"/>
</dbReference>
<keyword evidence="2" id="KW-1185">Reference proteome</keyword>
<sequence length="78" mass="8384">MTGTRGVRDVVACGCGEENLPWLLARFGAWGAALLVLGFLFLLVALTALTWVVVRLTRGRGEREAPDAGLGILDRSEE</sequence>
<proteinExistence type="predicted"/>